<dbReference type="Proteomes" id="UP001293593">
    <property type="component" value="Unassembled WGS sequence"/>
</dbReference>
<keyword evidence="8" id="KW-1185">Reference proteome</keyword>
<evidence type="ECO:0000313" key="8">
    <source>
        <dbReference type="Proteomes" id="UP001293593"/>
    </source>
</evidence>
<evidence type="ECO:0000256" key="5">
    <source>
        <dbReference type="SAM" id="Coils"/>
    </source>
</evidence>
<sequence length="237" mass="27216">MGQKESIMKDMEVTLCSQKIKGLIGLIVFTSVQPEHQRIFQAWPQQPPEFRDVLIEYTEKLKELNEGIMKAMAKSLKLEEESFLKQCGDTNMFARFNYYPPCKRPESVLGLKSHADGSAMTLLLQDPNVEGLQILRDNNWFKVSIIPDALVVNVGDQMEMMSNGVFKSPIHRAVINSEKERLTIAMFCAPDVESEIGPVDELIDESRPKLYKTIKNYVKTYFQYYQQNKRAIDAVRV</sequence>
<evidence type="ECO:0000259" key="6">
    <source>
        <dbReference type="PROSITE" id="PS51471"/>
    </source>
</evidence>
<organism evidence="7 8">
    <name type="scientific">Acacia crassicarpa</name>
    <name type="common">northern wattle</name>
    <dbReference type="NCBI Taxonomy" id="499986"/>
    <lineage>
        <taxon>Eukaryota</taxon>
        <taxon>Viridiplantae</taxon>
        <taxon>Streptophyta</taxon>
        <taxon>Embryophyta</taxon>
        <taxon>Tracheophyta</taxon>
        <taxon>Spermatophyta</taxon>
        <taxon>Magnoliopsida</taxon>
        <taxon>eudicotyledons</taxon>
        <taxon>Gunneridae</taxon>
        <taxon>Pentapetalae</taxon>
        <taxon>rosids</taxon>
        <taxon>fabids</taxon>
        <taxon>Fabales</taxon>
        <taxon>Fabaceae</taxon>
        <taxon>Caesalpinioideae</taxon>
        <taxon>mimosoid clade</taxon>
        <taxon>Acacieae</taxon>
        <taxon>Acacia</taxon>
    </lineage>
</organism>
<dbReference type="EMBL" id="JAWXYG010000008">
    <property type="protein sequence ID" value="KAK4265271.1"/>
    <property type="molecule type" value="Genomic_DNA"/>
</dbReference>
<dbReference type="InterPro" id="IPR027443">
    <property type="entry name" value="IPNS-like_sf"/>
</dbReference>
<dbReference type="Gene3D" id="2.60.120.330">
    <property type="entry name" value="B-lactam Antibiotic, Isopenicillin N Synthase, Chain"/>
    <property type="match status" value="1"/>
</dbReference>
<dbReference type="GO" id="GO:0046872">
    <property type="term" value="F:metal ion binding"/>
    <property type="evidence" value="ECO:0007669"/>
    <property type="project" value="UniProtKB-KW"/>
</dbReference>
<dbReference type="GO" id="GO:0016491">
    <property type="term" value="F:oxidoreductase activity"/>
    <property type="evidence" value="ECO:0007669"/>
    <property type="project" value="UniProtKB-KW"/>
</dbReference>
<keyword evidence="5" id="KW-0175">Coiled coil</keyword>
<dbReference type="PROSITE" id="PS51471">
    <property type="entry name" value="FE2OG_OXY"/>
    <property type="match status" value="1"/>
</dbReference>
<name>A0AAE1MLV1_9FABA</name>
<evidence type="ECO:0000256" key="2">
    <source>
        <dbReference type="ARBA" id="ARBA00022896"/>
    </source>
</evidence>
<gene>
    <name evidence="7" type="ORF">QN277_026345</name>
</gene>
<keyword evidence="2" id="KW-0847">Vitamin C</keyword>
<comment type="similarity">
    <text evidence="4">Belongs to the iron/ascorbate-dependent oxidoreductase family.</text>
</comment>
<reference evidence="7" key="1">
    <citation type="submission" date="2023-10" db="EMBL/GenBank/DDBJ databases">
        <title>Chromosome-level genome of the transformable northern wattle, Acacia crassicarpa.</title>
        <authorList>
            <person name="Massaro I."/>
            <person name="Sinha N.R."/>
            <person name="Poethig S."/>
            <person name="Leichty A.R."/>
        </authorList>
    </citation>
    <scope>NUCLEOTIDE SEQUENCE</scope>
    <source>
        <strain evidence="7">Acra3RX</strain>
        <tissue evidence="7">Leaf</tissue>
    </source>
</reference>
<dbReference type="InterPro" id="IPR050295">
    <property type="entry name" value="Plant_2OG-oxidoreductases"/>
</dbReference>
<feature type="coiled-coil region" evidence="5">
    <location>
        <begin position="54"/>
        <end position="81"/>
    </location>
</feature>
<dbReference type="AlphaFoldDB" id="A0AAE1MLV1"/>
<comment type="caution">
    <text evidence="7">The sequence shown here is derived from an EMBL/GenBank/DDBJ whole genome shotgun (WGS) entry which is preliminary data.</text>
</comment>
<keyword evidence="4" id="KW-0560">Oxidoreductase</keyword>
<dbReference type="GO" id="GO:0031418">
    <property type="term" value="F:L-ascorbic acid binding"/>
    <property type="evidence" value="ECO:0007669"/>
    <property type="project" value="UniProtKB-KW"/>
</dbReference>
<dbReference type="InterPro" id="IPR005123">
    <property type="entry name" value="Oxoglu/Fe-dep_dioxygenase_dom"/>
</dbReference>
<proteinExistence type="inferred from homology"/>
<accession>A0AAE1MLV1</accession>
<keyword evidence="3 4" id="KW-0408">Iron</keyword>
<dbReference type="InterPro" id="IPR044861">
    <property type="entry name" value="IPNS-like_FE2OG_OXY"/>
</dbReference>
<feature type="domain" description="Fe2OG dioxygenase" evidence="6">
    <location>
        <begin position="90"/>
        <end position="190"/>
    </location>
</feature>
<evidence type="ECO:0000256" key="3">
    <source>
        <dbReference type="ARBA" id="ARBA00023004"/>
    </source>
</evidence>
<evidence type="ECO:0000256" key="1">
    <source>
        <dbReference type="ARBA" id="ARBA00022723"/>
    </source>
</evidence>
<evidence type="ECO:0000256" key="4">
    <source>
        <dbReference type="RuleBase" id="RU003682"/>
    </source>
</evidence>
<keyword evidence="1 4" id="KW-0479">Metal-binding</keyword>
<dbReference type="Pfam" id="PF03171">
    <property type="entry name" value="2OG-FeII_Oxy"/>
    <property type="match status" value="1"/>
</dbReference>
<dbReference type="PANTHER" id="PTHR47991">
    <property type="entry name" value="OXOGLUTARATE/IRON-DEPENDENT DIOXYGENASE"/>
    <property type="match status" value="1"/>
</dbReference>
<evidence type="ECO:0000313" key="7">
    <source>
        <dbReference type="EMBL" id="KAK4265271.1"/>
    </source>
</evidence>
<protein>
    <recommendedName>
        <fullName evidence="6">Fe2OG dioxygenase domain-containing protein</fullName>
    </recommendedName>
</protein>
<dbReference type="SUPFAM" id="SSF51197">
    <property type="entry name" value="Clavaminate synthase-like"/>
    <property type="match status" value="1"/>
</dbReference>